<sequence length="857" mass="94969">MRRILIEFLHLFALVGFAVAQPLYDLLGQNPEFFVSYKAGPELIIGMVFVLSMGMALGLVLLELAALLVGTRVRNSLHVVFVFGLGFLTVLPPVQRLVGGSDLLIVGFALLIGFFFSALYVRCQAVRLFLTVLSPVVVAFPLWFLLFTPAGRLVMPEAIEAQTDIEINNPVPVVLIVLDEFNITALLDADGQIDPVRFPNFAALSAQSYWFPNAVATYVETAAAVSGILTGRQPRAGVRLNPTATDHPQNLFTVLGDRYALNVVESLTSLCPHTLCKEKDADAGSSLRYKSFFADLAVIYLHIIAPPTLGKQLPPLHAQWTGFGEELLKKGILGRDEGDIHLDIATGGKKSRESQITSFLAQIKQTSSPVLHFLHVILPHTKYEYLVSGQQYFNKERLIPVGWIDGPGWGGRWIGKESLILTAYHQYLQQIGYVDQFLGKLRSSLERAELFDKALIIVTADHGVSFQRGLSMREVQKGNESDILKVPMFVKLPGQREGSIRERLVSGIDVLPTIADLLGFKIPREIDGYSMLDNEIQPRDEIDFLGVGKIQSQDLNGFPRLKWQVDHFGEHTALDRLVPKGPASNLIGQELGDLDIGHSTSLQYINENPHQLNQVNLENGFLPALFSGQIIGTSQRNIPIAISLNDRIWATTQASLWAGKRNYFSVLFPPSAFQSGENQVRVFLIGNHDAKLTSIPLASQGALSDEQTMIRLKHEAFGQSKLVFSGEREILIDVGEKHLTGNLDRVLLSGESIVVEGWAADLEKNQPAEEVFIFTDGKLMASTEVGISRQDVVEAHQQKALFHSGFRIKIPVDVLKPYPRDIKLIVASLSNRAWEFPFSPNQIDFIRSTLEKEGFSQ</sequence>
<evidence type="ECO:0000256" key="2">
    <source>
        <dbReference type="SAM" id="Phobius"/>
    </source>
</evidence>
<dbReference type="Gene3D" id="3.40.720.10">
    <property type="entry name" value="Alkaline Phosphatase, subunit A"/>
    <property type="match status" value="2"/>
</dbReference>
<dbReference type="Proteomes" id="UP001302494">
    <property type="component" value="Chromosome"/>
</dbReference>
<gene>
    <name evidence="4" type="ORF">PQG83_20315</name>
</gene>
<accession>A0AA96GMT4</accession>
<keyword evidence="2" id="KW-1133">Transmembrane helix</keyword>
<feature type="transmembrane region" description="Helical" evidence="2">
    <location>
        <begin position="128"/>
        <end position="147"/>
    </location>
</feature>
<evidence type="ECO:0000313" key="4">
    <source>
        <dbReference type="EMBL" id="WNM62058.1"/>
    </source>
</evidence>
<reference evidence="4 5" key="1">
    <citation type="submission" date="2023-01" db="EMBL/GenBank/DDBJ databases">
        <title>Cultivation and genomic characterization of new, ubiquitous marine nitrite-oxidizing bacteria from the Nitrospirales.</title>
        <authorList>
            <person name="Mueller A.J."/>
            <person name="Daebeler A."/>
            <person name="Herbold C.W."/>
            <person name="Kirkegaard R.H."/>
            <person name="Daims H."/>
        </authorList>
    </citation>
    <scope>NUCLEOTIDE SEQUENCE [LARGE SCALE GENOMIC DNA]</scope>
    <source>
        <strain evidence="4 5">DK</strain>
    </source>
</reference>
<feature type="transmembrane region" description="Helical" evidence="2">
    <location>
        <begin position="100"/>
        <end position="121"/>
    </location>
</feature>
<keyword evidence="2" id="KW-0812">Transmembrane</keyword>
<dbReference type="EMBL" id="CP116968">
    <property type="protein sequence ID" value="WNM62058.1"/>
    <property type="molecule type" value="Genomic_DNA"/>
</dbReference>
<proteinExistence type="inferred from homology"/>
<dbReference type="Pfam" id="PF00884">
    <property type="entry name" value="Sulfatase"/>
    <property type="match status" value="1"/>
</dbReference>
<feature type="transmembrane region" description="Helical" evidence="2">
    <location>
        <begin position="44"/>
        <end position="69"/>
    </location>
</feature>
<dbReference type="InterPro" id="IPR017850">
    <property type="entry name" value="Alkaline_phosphatase_core_sf"/>
</dbReference>
<dbReference type="InterPro" id="IPR000917">
    <property type="entry name" value="Sulfatase_N"/>
</dbReference>
<keyword evidence="5" id="KW-1185">Reference proteome</keyword>
<evidence type="ECO:0000313" key="5">
    <source>
        <dbReference type="Proteomes" id="UP001302494"/>
    </source>
</evidence>
<organism evidence="4 5">
    <name type="scientific">Candidatus Nitrospira neomarina</name>
    <dbReference type="NCBI Taxonomy" id="3020899"/>
    <lineage>
        <taxon>Bacteria</taxon>
        <taxon>Pseudomonadati</taxon>
        <taxon>Nitrospirota</taxon>
        <taxon>Nitrospiria</taxon>
        <taxon>Nitrospirales</taxon>
        <taxon>Nitrospiraceae</taxon>
        <taxon>Nitrospira</taxon>
    </lineage>
</organism>
<dbReference type="AlphaFoldDB" id="A0AA96GMT4"/>
<dbReference type="RefSeq" id="WP_312744990.1">
    <property type="nucleotide sequence ID" value="NZ_CP116968.1"/>
</dbReference>
<evidence type="ECO:0000259" key="3">
    <source>
        <dbReference type="Pfam" id="PF00884"/>
    </source>
</evidence>
<feature type="domain" description="Sulfatase N-terminal" evidence="3">
    <location>
        <begin position="173"/>
        <end position="519"/>
    </location>
</feature>
<dbReference type="PANTHER" id="PTHR42693">
    <property type="entry name" value="ARYLSULFATASE FAMILY MEMBER"/>
    <property type="match status" value="1"/>
</dbReference>
<protein>
    <submittedName>
        <fullName evidence="4">Sulfatase-like hydrolase/transferase</fullName>
    </submittedName>
</protein>
<evidence type="ECO:0000256" key="1">
    <source>
        <dbReference type="ARBA" id="ARBA00008779"/>
    </source>
</evidence>
<dbReference type="InterPro" id="IPR050738">
    <property type="entry name" value="Sulfatase"/>
</dbReference>
<dbReference type="SUPFAM" id="SSF53649">
    <property type="entry name" value="Alkaline phosphatase-like"/>
    <property type="match status" value="1"/>
</dbReference>
<keyword evidence="2" id="KW-0472">Membrane</keyword>
<feature type="transmembrane region" description="Helical" evidence="2">
    <location>
        <begin position="76"/>
        <end position="94"/>
    </location>
</feature>
<dbReference type="KEGG" id="nneo:PQG83_20315"/>
<dbReference type="PANTHER" id="PTHR42693:SF33">
    <property type="entry name" value="ARYLSULFATASE"/>
    <property type="match status" value="1"/>
</dbReference>
<dbReference type="GO" id="GO:0004065">
    <property type="term" value="F:arylsulfatase activity"/>
    <property type="evidence" value="ECO:0007669"/>
    <property type="project" value="TreeGrafter"/>
</dbReference>
<name>A0AA96GMT4_9BACT</name>
<comment type="similarity">
    <text evidence="1">Belongs to the sulfatase family.</text>
</comment>